<protein>
    <submittedName>
        <fullName evidence="2">Uncharacterized protein</fullName>
    </submittedName>
</protein>
<feature type="transmembrane region" description="Helical" evidence="1">
    <location>
        <begin position="49"/>
        <end position="75"/>
    </location>
</feature>
<reference evidence="2" key="1">
    <citation type="submission" date="2020-05" db="EMBL/GenBank/DDBJ databases">
        <title>Nod-independent and nitrogen-fixing Bradyrhizobium aeschynomene sp. nov. isolated from nodules of Aeschynomene indica.</title>
        <authorList>
            <person name="Zhang Z."/>
        </authorList>
    </citation>
    <scope>NUCLEOTIDE SEQUENCE</scope>
    <source>
        <strain evidence="2">83012</strain>
    </source>
</reference>
<keyword evidence="3" id="KW-1185">Reference proteome</keyword>
<organism evidence="2 3">
    <name type="scientific">Bradyrhizobium aeschynomenes</name>
    <dbReference type="NCBI Taxonomy" id="2734909"/>
    <lineage>
        <taxon>Bacteria</taxon>
        <taxon>Pseudomonadati</taxon>
        <taxon>Pseudomonadota</taxon>
        <taxon>Alphaproteobacteria</taxon>
        <taxon>Hyphomicrobiales</taxon>
        <taxon>Nitrobacteraceae</taxon>
        <taxon>Bradyrhizobium</taxon>
    </lineage>
</organism>
<evidence type="ECO:0000313" key="2">
    <source>
        <dbReference type="EMBL" id="NPU68863.1"/>
    </source>
</evidence>
<proteinExistence type="predicted"/>
<comment type="caution">
    <text evidence="2">The sequence shown here is derived from an EMBL/GenBank/DDBJ whole genome shotgun (WGS) entry which is preliminary data.</text>
</comment>
<accession>A0ABX2CLR5</accession>
<feature type="transmembrane region" description="Helical" evidence="1">
    <location>
        <begin position="22"/>
        <end position="42"/>
    </location>
</feature>
<name>A0ABX2CLR5_9BRAD</name>
<keyword evidence="1" id="KW-0812">Transmembrane</keyword>
<sequence>MPTLHLLADMKTINDAGHFRDLFFGLVPASAVSLSTAFDFICVKARGEITGLLVVIALILNVVVLLSGVVGFLMIPPHSPPLSPAEFSAYSSMILAGLGFSLVTELWTSGAAHRSRGAGQPSPSLIVD</sequence>
<keyword evidence="1" id="KW-0472">Membrane</keyword>
<gene>
    <name evidence="2" type="ORF">HL667_27945</name>
</gene>
<dbReference type="EMBL" id="JABFDN010000013">
    <property type="protein sequence ID" value="NPU68863.1"/>
    <property type="molecule type" value="Genomic_DNA"/>
</dbReference>
<feature type="transmembrane region" description="Helical" evidence="1">
    <location>
        <begin position="87"/>
        <end position="107"/>
    </location>
</feature>
<evidence type="ECO:0000256" key="1">
    <source>
        <dbReference type="SAM" id="Phobius"/>
    </source>
</evidence>
<dbReference type="Proteomes" id="UP000886476">
    <property type="component" value="Unassembled WGS sequence"/>
</dbReference>
<dbReference type="RefSeq" id="WP_172113926.1">
    <property type="nucleotide sequence ID" value="NZ_JABFDN010000013.1"/>
</dbReference>
<keyword evidence="1" id="KW-1133">Transmembrane helix</keyword>
<evidence type="ECO:0000313" key="3">
    <source>
        <dbReference type="Proteomes" id="UP000886476"/>
    </source>
</evidence>